<accession>A0ACC2QS42</accession>
<sequence>MSPISTFRKTNRQISSEMIHVDETDPVGEIEPPFPCRDVSIKRSTDVNEFYEMLSEIGRGKFGTVYLCRERSTGLELAAKLVSVSRRDERRNVEREVDVMRRLRHPRLIQLYDAYEWGKYMCVVLELITGGELFERVIDEDFVLTERACTVFMRQICEGIEFVHRQNILHLDMKPENILCLTKQGNRIKIIDFGLARFYDPEKKLQVLFGTPEFVAPEVVNFDQIGYGTDMWSVGVICYVLLSGLSPFMGETDIETMANVTVAKYDFDDEAFNEISDDAKDFIQKLLVKDKESRPGATQCLRHAWLARRAAPPHRAPHKPPPARPELKNPLDVAKDNLRLFVERWSEHPNSPYVFDNQAHEITSLANGNCERSSIGGCSPSPRSSLSSSPDVVFDEDDLDPPPLREHNFLSAPKYNPVERRASDSTCFLHKKQDVLVRKNLAEEIKKLSDHLYMLSTMNTDLANNNSMKELDKNVTETKSTKEEKLSNGFKKETRHTKIITNGDAPGNQKRLFTSKSTTKISSSFLTEREPEKPMTSKMPWAKSNRSKRVTNMSRDVPDQPVDVRNSFFQEFDRRREKIDKLVNGSENGRQMPYRRGDENNAHRTKDLLLHLLEKWGESEGVEAERTAGGTSNGGRHQSISLEWSPSNQLGQTSMSSLHAFFQRQTSDEKTQRKKVDRLSASSTLTHPWLIQSALCTELHVTKSKLKRYVIKKRWAKAVSAVIALKRMGAKFEDHHEEKEEKKNGEN</sequence>
<name>A0ACC2QS42_9NEOP</name>
<proteinExistence type="predicted"/>
<evidence type="ECO:0000313" key="1">
    <source>
        <dbReference type="EMBL" id="KAJ8720738.1"/>
    </source>
</evidence>
<protein>
    <submittedName>
        <fullName evidence="1">Uncharacterized protein</fullName>
    </submittedName>
</protein>
<keyword evidence="2" id="KW-1185">Reference proteome</keyword>
<dbReference type="Proteomes" id="UP001231649">
    <property type="component" value="Chromosome 19"/>
</dbReference>
<dbReference type="EMBL" id="CM056795">
    <property type="protein sequence ID" value="KAJ8720738.1"/>
    <property type="molecule type" value="Genomic_DNA"/>
</dbReference>
<organism evidence="1 2">
    <name type="scientific">Mythimna loreyi</name>
    <dbReference type="NCBI Taxonomy" id="667449"/>
    <lineage>
        <taxon>Eukaryota</taxon>
        <taxon>Metazoa</taxon>
        <taxon>Ecdysozoa</taxon>
        <taxon>Arthropoda</taxon>
        <taxon>Hexapoda</taxon>
        <taxon>Insecta</taxon>
        <taxon>Pterygota</taxon>
        <taxon>Neoptera</taxon>
        <taxon>Endopterygota</taxon>
        <taxon>Lepidoptera</taxon>
        <taxon>Glossata</taxon>
        <taxon>Ditrysia</taxon>
        <taxon>Noctuoidea</taxon>
        <taxon>Noctuidae</taxon>
        <taxon>Noctuinae</taxon>
        <taxon>Hadenini</taxon>
        <taxon>Mythimna</taxon>
    </lineage>
</organism>
<reference evidence="1" key="1">
    <citation type="submission" date="2023-03" db="EMBL/GenBank/DDBJ databases">
        <title>Chromosome-level genomes of two armyworms, Mythimna separata and Mythimna loreyi, provide insights into the biosynthesis and reception of sex pheromones.</title>
        <authorList>
            <person name="Zhao H."/>
        </authorList>
    </citation>
    <scope>NUCLEOTIDE SEQUENCE</scope>
    <source>
        <strain evidence="1">BeijingLab</strain>
    </source>
</reference>
<comment type="caution">
    <text evidence="1">The sequence shown here is derived from an EMBL/GenBank/DDBJ whole genome shotgun (WGS) entry which is preliminary data.</text>
</comment>
<evidence type="ECO:0000313" key="2">
    <source>
        <dbReference type="Proteomes" id="UP001231649"/>
    </source>
</evidence>
<gene>
    <name evidence="1" type="ORF">PYW08_006203</name>
</gene>